<evidence type="ECO:0000313" key="2">
    <source>
        <dbReference type="EMBL" id="QLG44378.1"/>
    </source>
</evidence>
<protein>
    <recommendedName>
        <fullName evidence="4">DoxX family protein</fullName>
    </recommendedName>
</protein>
<evidence type="ECO:0000313" key="3">
    <source>
        <dbReference type="Proteomes" id="UP000509302"/>
    </source>
</evidence>
<evidence type="ECO:0000256" key="1">
    <source>
        <dbReference type="SAM" id="Phobius"/>
    </source>
</evidence>
<sequence length="136" mass="15474">MYKNKINPQELLSILWIFILFNMILRDLHEFPTDGYIEEMMSLKLSDGAMLFYAFIVEIPISMIVLSRLLNNKANKWANSIAVVVSSIGILYTIPSGQLDELFFALVNAAAFTAILITVWKLPSQESIQTEKNTEK</sequence>
<dbReference type="EMBL" id="CP058595">
    <property type="protein sequence ID" value="QLG44378.1"/>
    <property type="molecule type" value="Genomic_DNA"/>
</dbReference>
<dbReference type="Proteomes" id="UP000509302">
    <property type="component" value="Chromosome"/>
</dbReference>
<feature type="transmembrane region" description="Helical" evidence="1">
    <location>
        <begin position="77"/>
        <end position="96"/>
    </location>
</feature>
<proteinExistence type="predicted"/>
<dbReference type="AlphaFoldDB" id="A0A7H9ALQ1"/>
<dbReference type="InterPro" id="IPR046289">
    <property type="entry name" value="DUF6326"/>
</dbReference>
<keyword evidence="1" id="KW-0812">Transmembrane</keyword>
<keyword evidence="3" id="KW-1185">Reference proteome</keyword>
<evidence type="ECO:0008006" key="4">
    <source>
        <dbReference type="Google" id="ProtNLM"/>
    </source>
</evidence>
<keyword evidence="1" id="KW-1133">Transmembrane helix</keyword>
<dbReference type="Pfam" id="PF19851">
    <property type="entry name" value="DUF6326"/>
    <property type="match status" value="1"/>
</dbReference>
<dbReference type="KEGG" id="cagg:HYG79_03130"/>
<gene>
    <name evidence="2" type="ORF">HYG79_03130</name>
</gene>
<reference evidence="2 3" key="1">
    <citation type="journal article" date="2006" name="Int. J. Syst. Evol. Microbiol.">
        <title>Costertonia aggregata gen. nov., sp. nov., a mesophilic marine bacterium of the family Flavobacteriaceae, isolated from a mature biofilm.</title>
        <authorList>
            <person name="Kwon K.K."/>
            <person name="Lee Y.K."/>
            <person name="Lee H.K."/>
        </authorList>
    </citation>
    <scope>NUCLEOTIDE SEQUENCE [LARGE SCALE GENOMIC DNA]</scope>
    <source>
        <strain evidence="2 3">KCCM 42265</strain>
    </source>
</reference>
<keyword evidence="1" id="KW-0472">Membrane</keyword>
<dbReference type="RefSeq" id="WP_179240712.1">
    <property type="nucleotide sequence ID" value="NZ_CP058595.1"/>
</dbReference>
<feature type="transmembrane region" description="Helical" evidence="1">
    <location>
        <begin position="102"/>
        <end position="122"/>
    </location>
</feature>
<organism evidence="2 3">
    <name type="scientific">Costertonia aggregata</name>
    <dbReference type="NCBI Taxonomy" id="343403"/>
    <lineage>
        <taxon>Bacteria</taxon>
        <taxon>Pseudomonadati</taxon>
        <taxon>Bacteroidota</taxon>
        <taxon>Flavobacteriia</taxon>
        <taxon>Flavobacteriales</taxon>
        <taxon>Flavobacteriaceae</taxon>
        <taxon>Costertonia</taxon>
    </lineage>
</organism>
<name>A0A7H9ALQ1_9FLAO</name>
<accession>A0A7H9ALQ1</accession>
<feature type="transmembrane region" description="Helical" evidence="1">
    <location>
        <begin position="50"/>
        <end position="70"/>
    </location>
</feature>